<gene>
    <name evidence="2" type="ORF">TEOVI_000419700</name>
</gene>
<dbReference type="EMBL" id="CZPT02001890">
    <property type="protein sequence ID" value="SCU72619.1"/>
    <property type="molecule type" value="Genomic_DNA"/>
</dbReference>
<keyword evidence="3" id="KW-1185">Reference proteome</keyword>
<feature type="transmembrane region" description="Helical" evidence="1">
    <location>
        <begin position="79"/>
        <end position="102"/>
    </location>
</feature>
<dbReference type="RefSeq" id="XP_067083094.1">
    <property type="nucleotide sequence ID" value="XM_067226993.1"/>
</dbReference>
<proteinExistence type="predicted"/>
<dbReference type="VEuPathDB" id="TriTrypDB:TEOVI_000419700"/>
<keyword evidence="1" id="KW-0472">Membrane</keyword>
<protein>
    <submittedName>
        <fullName evidence="2">Uncharacterized protein</fullName>
    </submittedName>
</protein>
<organism evidence="2 3">
    <name type="scientific">Trypanosoma equiperdum</name>
    <dbReference type="NCBI Taxonomy" id="5694"/>
    <lineage>
        <taxon>Eukaryota</taxon>
        <taxon>Discoba</taxon>
        <taxon>Euglenozoa</taxon>
        <taxon>Kinetoplastea</taxon>
        <taxon>Metakinetoplastina</taxon>
        <taxon>Trypanosomatida</taxon>
        <taxon>Trypanosomatidae</taxon>
        <taxon>Trypanosoma</taxon>
    </lineage>
</organism>
<reference evidence="2" key="1">
    <citation type="submission" date="2016-09" db="EMBL/GenBank/DDBJ databases">
        <authorList>
            <person name="Hebert L."/>
            <person name="Moumen B."/>
        </authorList>
    </citation>
    <scope>NUCLEOTIDE SEQUENCE [LARGE SCALE GENOMIC DNA]</scope>
    <source>
        <strain evidence="2">OVI</strain>
    </source>
</reference>
<name>A0A1G4IJA4_TRYEQ</name>
<comment type="caution">
    <text evidence="2">The sequence shown here is derived from an EMBL/GenBank/DDBJ whole genome shotgun (WGS) entry which is preliminary data.</text>
</comment>
<evidence type="ECO:0000313" key="2">
    <source>
        <dbReference type="EMBL" id="SCU72619.1"/>
    </source>
</evidence>
<dbReference type="AlphaFoldDB" id="A0A1G4IJA4"/>
<keyword evidence="1" id="KW-1133">Transmembrane helix</keyword>
<keyword evidence="1" id="KW-0812">Transmembrane</keyword>
<dbReference type="GeneID" id="92378137"/>
<evidence type="ECO:0000313" key="3">
    <source>
        <dbReference type="Proteomes" id="UP000195570"/>
    </source>
</evidence>
<accession>A0A1G4IJA4</accession>
<sequence>MDALRRVGCPNSSQEHRKGNEYLGDAAVRYARRGFPDQMCFGECCADARQVLQHLQFLYQVNGVVEYGKHDYSGEGSTAFPALLSFFFLMIFFVLCFLPVWVSRRSDDRKHRAFSIWMQGKVFQFSAFGERKGCFAPLQWKLSKRRRLN</sequence>
<evidence type="ECO:0000256" key="1">
    <source>
        <dbReference type="SAM" id="Phobius"/>
    </source>
</evidence>
<dbReference type="Proteomes" id="UP000195570">
    <property type="component" value="Unassembled WGS sequence"/>
</dbReference>